<evidence type="ECO:0008006" key="13">
    <source>
        <dbReference type="Google" id="ProtNLM"/>
    </source>
</evidence>
<dbReference type="Pfam" id="PF00970">
    <property type="entry name" value="FAD_binding_6"/>
    <property type="match status" value="1"/>
</dbReference>
<dbReference type="Pfam" id="PF00175">
    <property type="entry name" value="NAD_binding_1"/>
    <property type="match status" value="1"/>
</dbReference>
<dbReference type="InterPro" id="IPR001834">
    <property type="entry name" value="CBR-like"/>
</dbReference>
<dbReference type="InterPro" id="IPR017938">
    <property type="entry name" value="Riboflavin_synthase-like_b-brl"/>
</dbReference>
<evidence type="ECO:0000256" key="4">
    <source>
        <dbReference type="ARBA" id="ARBA00022630"/>
    </source>
</evidence>
<evidence type="ECO:0000256" key="5">
    <source>
        <dbReference type="ARBA" id="ARBA00022827"/>
    </source>
</evidence>
<dbReference type="InterPro" id="IPR001433">
    <property type="entry name" value="OxRdtase_FAD/NAD-bd"/>
</dbReference>
<comment type="caution">
    <text evidence="11">The sequence shown here is derived from an EMBL/GenBank/DDBJ whole genome shotgun (WGS) entry which is preliminary data.</text>
</comment>
<dbReference type="Gene3D" id="2.40.30.10">
    <property type="entry name" value="Translation factors"/>
    <property type="match status" value="1"/>
</dbReference>
<dbReference type="Gene3D" id="3.40.50.80">
    <property type="entry name" value="Nucleotide-binding domain of ferredoxin-NADP reductase (FNR) module"/>
    <property type="match status" value="1"/>
</dbReference>
<keyword evidence="5" id="KW-0274">FAD</keyword>
<evidence type="ECO:0000256" key="3">
    <source>
        <dbReference type="ARBA" id="ARBA00006105"/>
    </source>
</evidence>
<keyword evidence="7" id="KW-0472">Membrane</keyword>
<keyword evidence="4" id="KW-0285">Flavoprotein</keyword>
<sequence length="443" mass="49784">MRSLYWTRKCSQPSRIPQLDHNSQAVRFLRVQRYASRQSTPGFSAGGPSSAKPRPFKGKSSAFDTSKPSDVPPKPAEQRDTESPSGLKPPRRFRIGPGKLILFSILGYIGYKVYTWQTDPYRSLILNPRFFTPFILENRDIVSSTSAILNLLSVPLGQNTGNVSEAWKMGIWSVQVMQPELQIARSYTPLPPLENAEPERLRLFVRQEPRGEVSTFLHKISRGTVVHLRGPQLEYEIPQDVDEVLFVAGGTGIAPALQLAHTLFKYRVSTLKDGPRLRILWANRRREDSYKGLESQQPRETLIPTLRGLASRWQLEAKAQSKEVRENVSAPTTQSQSALVEEVESLKAKHAGKVNVDYFVDEDNSYITENVLRKHLGSMEQSSGQTAEDQPTSGKKVILISGPEGFINFYAGPKFMKGGKEEQGPLRGILGKIDLRGWDVWKL</sequence>
<keyword evidence="12" id="KW-1185">Reference proteome</keyword>
<dbReference type="CDD" id="cd06183">
    <property type="entry name" value="cyt_b5_reduct_like"/>
    <property type="match status" value="1"/>
</dbReference>
<evidence type="ECO:0000256" key="2">
    <source>
        <dbReference type="ARBA" id="ARBA00004370"/>
    </source>
</evidence>
<dbReference type="EMBL" id="JBEFKJ010000027">
    <property type="protein sequence ID" value="KAL2039081.1"/>
    <property type="molecule type" value="Genomic_DNA"/>
</dbReference>
<dbReference type="PANTHER" id="PTHR19370">
    <property type="entry name" value="NADH-CYTOCHROME B5 REDUCTASE"/>
    <property type="match status" value="1"/>
</dbReference>
<dbReference type="PANTHER" id="PTHR19370:SF189">
    <property type="entry name" value="CYTOCHROME C MITOCHONDRIAL IMPORT FACTOR CYC2"/>
    <property type="match status" value="1"/>
</dbReference>
<evidence type="ECO:0000259" key="9">
    <source>
        <dbReference type="Pfam" id="PF00175"/>
    </source>
</evidence>
<comment type="similarity">
    <text evidence="3">Belongs to the flavoprotein pyridine nucleotide cytochrome reductase family.</text>
</comment>
<dbReference type="Proteomes" id="UP001590950">
    <property type="component" value="Unassembled WGS sequence"/>
</dbReference>
<gene>
    <name evidence="11" type="ORF">N7G274_008130</name>
</gene>
<feature type="domain" description="Flavoprotein pyridine nucleotide cytochrome reductase-like FAD-binding" evidence="10">
    <location>
        <begin position="176"/>
        <end position="235"/>
    </location>
</feature>
<proteinExistence type="inferred from homology"/>
<evidence type="ECO:0000313" key="12">
    <source>
        <dbReference type="Proteomes" id="UP001590950"/>
    </source>
</evidence>
<dbReference type="PRINTS" id="PR00406">
    <property type="entry name" value="CYTB5RDTASE"/>
</dbReference>
<accession>A0ABR4A2A9</accession>
<evidence type="ECO:0000259" key="10">
    <source>
        <dbReference type="Pfam" id="PF00970"/>
    </source>
</evidence>
<dbReference type="SUPFAM" id="SSF63380">
    <property type="entry name" value="Riboflavin synthase domain-like"/>
    <property type="match status" value="1"/>
</dbReference>
<evidence type="ECO:0000313" key="11">
    <source>
        <dbReference type="EMBL" id="KAL2039081.1"/>
    </source>
</evidence>
<evidence type="ECO:0000256" key="6">
    <source>
        <dbReference type="ARBA" id="ARBA00023002"/>
    </source>
</evidence>
<comment type="cofactor">
    <cofactor evidence="1">
        <name>FAD</name>
        <dbReference type="ChEBI" id="CHEBI:57692"/>
    </cofactor>
</comment>
<dbReference type="InterPro" id="IPR008333">
    <property type="entry name" value="Cbr1-like_FAD-bd_dom"/>
</dbReference>
<keyword evidence="6" id="KW-0560">Oxidoreductase</keyword>
<reference evidence="11 12" key="1">
    <citation type="submission" date="2024-09" db="EMBL/GenBank/DDBJ databases">
        <title>Rethinking Asexuality: The Enigmatic Case of Functional Sexual Genes in Lepraria (Stereocaulaceae).</title>
        <authorList>
            <person name="Doellman M."/>
            <person name="Sun Y."/>
            <person name="Barcenas-Pena A."/>
            <person name="Lumbsch H.T."/>
            <person name="Grewe F."/>
        </authorList>
    </citation>
    <scope>NUCLEOTIDE SEQUENCE [LARGE SCALE GENOMIC DNA]</scope>
    <source>
        <strain evidence="11 12">Mercado 3170</strain>
    </source>
</reference>
<comment type="subcellular location">
    <subcellularLocation>
        <location evidence="2">Membrane</location>
    </subcellularLocation>
</comment>
<organism evidence="11 12">
    <name type="scientific">Stereocaulon virgatum</name>
    <dbReference type="NCBI Taxonomy" id="373712"/>
    <lineage>
        <taxon>Eukaryota</taxon>
        <taxon>Fungi</taxon>
        <taxon>Dikarya</taxon>
        <taxon>Ascomycota</taxon>
        <taxon>Pezizomycotina</taxon>
        <taxon>Lecanoromycetes</taxon>
        <taxon>OSLEUM clade</taxon>
        <taxon>Lecanoromycetidae</taxon>
        <taxon>Lecanorales</taxon>
        <taxon>Lecanorineae</taxon>
        <taxon>Stereocaulaceae</taxon>
        <taxon>Stereocaulon</taxon>
    </lineage>
</organism>
<protein>
    <recommendedName>
        <fullName evidence="13">FAD-binding FR-type domain-containing protein</fullName>
    </recommendedName>
</protein>
<evidence type="ECO:0000256" key="7">
    <source>
        <dbReference type="ARBA" id="ARBA00023136"/>
    </source>
</evidence>
<dbReference type="InterPro" id="IPR039261">
    <property type="entry name" value="FNR_nucleotide-bd"/>
</dbReference>
<name>A0ABR4A2A9_9LECA</name>
<evidence type="ECO:0000256" key="1">
    <source>
        <dbReference type="ARBA" id="ARBA00001974"/>
    </source>
</evidence>
<feature type="region of interest" description="Disordered" evidence="8">
    <location>
        <begin position="38"/>
        <end position="91"/>
    </location>
</feature>
<evidence type="ECO:0000256" key="8">
    <source>
        <dbReference type="SAM" id="MobiDB-lite"/>
    </source>
</evidence>
<feature type="domain" description="Oxidoreductase FAD/NAD(P)-binding" evidence="9">
    <location>
        <begin position="246"/>
        <end position="328"/>
    </location>
</feature>
<dbReference type="SUPFAM" id="SSF52343">
    <property type="entry name" value="Ferredoxin reductase-like, C-terminal NADP-linked domain"/>
    <property type="match status" value="1"/>
</dbReference>